<comment type="caution">
    <text evidence="3">The sequence shown here is derived from an EMBL/GenBank/DDBJ whole genome shotgun (WGS) entry which is preliminary data.</text>
</comment>
<proteinExistence type="predicted"/>
<dbReference type="Proteomes" id="UP000620382">
    <property type="component" value="Unassembled WGS sequence"/>
</dbReference>
<feature type="region of interest" description="Disordered" evidence="1">
    <location>
        <begin position="29"/>
        <end position="54"/>
    </location>
</feature>
<dbReference type="InterPro" id="IPR029044">
    <property type="entry name" value="Nucleotide-diphossugar_trans"/>
</dbReference>
<dbReference type="EMBL" id="VOIW01000006">
    <property type="protein sequence ID" value="MRJ39308.1"/>
    <property type="molecule type" value="Genomic_DNA"/>
</dbReference>
<evidence type="ECO:0000313" key="2">
    <source>
        <dbReference type="EMBL" id="MBK3459904.1"/>
    </source>
</evidence>
<sequence length="1405" mass="154033">MNNLHHALARLSVTALSQADAPSAATALGELQPQPVNNRPEVSANDPGPDELDNPAALKKAFAEHCNWKELAAKLRPLLEELTNAFPGEVSSEQQSRLETQLAAQLASLSVPVCELSDYYEKHNLTPTSVVKLHTFLSGSGLNVPKTLEELLTLYQRAIQQVHTHPLGNFSGALSWPTPLATQDKQAIVDLLNAPGSTLPGLPLADRQKGVLGYLLSAATLSNDDFKYSSSTVETLLGSAKAQALGQAIQTQLGGIATNASSNDYLLAAIHLGLDPESLGTPARNSVAGFDLGQRQYWNKPAAQVIDGLSRHLVAQGRATLQSADLAARMLLARVAPEYRVKDIPPNVTYGSIPWAQLAIAVAKLEAQSPGRVLTMSYSEVLAAAEDVDVGAPLLKRIQHDALSNWGVVHGLLKAGDTAHTPMEMQAVQAAFNAQQSALQATSTALAVSIPSRETMALELLREEFPGVPDSVFKAKNIRKVWLNPGRPGRFPGDHSMLDIVMQGDKVKLGEKEHWVTEDKRIPIVEFCDKSANGKLTVASAFTQRYEAAIAEQEKGHAGLARYLVSNLSPEDKQNFEYGQLEFFHTNEYKIGTDFWTKTLTKRGHTLDVKTTRDGQVNVYRIDTSTGTVSKHNFLIERYSPPYDKLERRDANRLYKTVQYNPFEDEHTKLATEKATVSQIPQVFDSERTNYIAKVFVKSLDLHNDDLLEHAKGMTSYDKSAAADDAIGNFFLNLIPFRSAIVNFMKGNIGDGLFDLGLDVVGLVTLGVGKAAQAGKVLATGVTGLKTATKAARFLGGAVIEALNPLGGTGDLLKGASRFVWSKGRSAVNVLRGASGSYEVLKVAGKQQGVVAVGTYKALDRTEEAGAVFRNGNWHDYDVAKGLPYGALLKEFKPHVVANADELKVLNPSALQDYADNISPDLLQVKGLQANVYMGPGNKEYIKIDGRHYQSKLKDGQRVIQHPNTGHPDLAVKDLGSNGWELSATANRLIGGQTPPAWKLNDDTYVVPVDDVKLGTPPSYPYTIKYDGMNHVATFDTQVGAWGQGGKYKVYFWRSAKNTWQKGPLDEFMKAKKIESHQFRFIEAATPAILHKPKNVRPLPKDIHYFWAGGEIPDKLVAKIANNAEKTPGFKSIVHIDADTPELFQAMKLKLEKDAPGVTVMNLHEEDFFQSLKTTDMYSYFRKGQGQNLAAASDVARYPLMNKYGGIYLDTDDVIKGSVGSAGLNAGDGDIMVSQPVAHPVTDYKLFYNTSNFATQADNPVVTQMIAEQNRRFLENKPYFEANRPTIDRDANGTFTYTQDFLTYEGKVFETVGPTMFNDVLKSKRPDIYDAGFDGMPKDLVMVNGKRTLGERFNLENQTRQYFADKGLMEPDGLSETLKEAKDHYRAFREQLKIEVGAEHSWLGA</sequence>
<dbReference type="Proteomes" id="UP000408764">
    <property type="component" value="Unassembled WGS sequence"/>
</dbReference>
<evidence type="ECO:0000313" key="4">
    <source>
        <dbReference type="Proteomes" id="UP000408764"/>
    </source>
</evidence>
<dbReference type="Gene3D" id="3.90.550.20">
    <property type="match status" value="1"/>
</dbReference>
<dbReference type="SUPFAM" id="SSF53448">
    <property type="entry name" value="Nucleotide-diphospho-sugar transferases"/>
    <property type="match status" value="1"/>
</dbReference>
<accession>A0A5P1DIK7</accession>
<dbReference type="EMBL" id="JAENSR010000003">
    <property type="protein sequence ID" value="MBK3459904.1"/>
    <property type="molecule type" value="Genomic_DNA"/>
</dbReference>
<evidence type="ECO:0000256" key="1">
    <source>
        <dbReference type="SAM" id="MobiDB-lite"/>
    </source>
</evidence>
<dbReference type="OrthoDB" id="7022734at2"/>
<name>A0A5P1DIK7_9PSED</name>
<dbReference type="InterPro" id="IPR007577">
    <property type="entry name" value="GlycoTrfase_DXD_sugar-bd_CS"/>
</dbReference>
<organism evidence="3 4">
    <name type="scientific">Pseudomonas haemolytica</name>
    <dbReference type="NCBI Taxonomy" id="2600065"/>
    <lineage>
        <taxon>Bacteria</taxon>
        <taxon>Pseudomonadati</taxon>
        <taxon>Pseudomonadota</taxon>
        <taxon>Gammaproteobacteria</taxon>
        <taxon>Pseudomonadales</taxon>
        <taxon>Pseudomonadaceae</taxon>
        <taxon>Pseudomonas</taxon>
    </lineage>
</organism>
<protein>
    <submittedName>
        <fullName evidence="3">Sugar-binding protein</fullName>
    </submittedName>
</protein>
<evidence type="ECO:0000313" key="5">
    <source>
        <dbReference type="Proteomes" id="UP000620382"/>
    </source>
</evidence>
<gene>
    <name evidence="3" type="ORF">FRT59_20355</name>
    <name evidence="2" type="ORF">JJD71_12615</name>
</gene>
<evidence type="ECO:0000313" key="3">
    <source>
        <dbReference type="EMBL" id="MRJ39308.1"/>
    </source>
</evidence>
<reference evidence="3 4" key="1">
    <citation type="submission" date="2019-08" db="EMBL/GenBank/DDBJ databases">
        <title>Pseudomonas haemolytica sp. nov. isolated from raw milk and skim milk concentrate.</title>
        <authorList>
            <person name="Hofmann K."/>
            <person name="Huptas C."/>
            <person name="Doll E."/>
            <person name="Scherer S."/>
            <person name="Wenning M."/>
        </authorList>
    </citation>
    <scope>NUCLEOTIDE SEQUENCE [LARGE SCALE GENOMIC DNA]</scope>
    <source>
        <strain evidence="3 4">DSM 108987</strain>
    </source>
</reference>
<dbReference type="RefSeq" id="WP_153872149.1">
    <property type="nucleotide sequence ID" value="NZ_JAEKCT010000011.1"/>
</dbReference>
<keyword evidence="5" id="KW-1185">Reference proteome</keyword>
<dbReference type="Pfam" id="PF04488">
    <property type="entry name" value="Gly_transf_sug"/>
    <property type="match status" value="1"/>
</dbReference>
<reference evidence="2 5" key="2">
    <citation type="submission" date="2021-01" db="EMBL/GenBank/DDBJ databases">
        <title>Antibiotic resistance and phylogeny of Pseudomonas spp. isolated over three decades from chicken meat in the Norwegian food chain.</title>
        <authorList>
            <person name="Moen B."/>
        </authorList>
    </citation>
    <scope>NUCLEOTIDE SEQUENCE [LARGE SCALE GENOMIC DNA]</scope>
    <source>
        <strain evidence="2 5">MF6766</strain>
    </source>
</reference>